<feature type="region of interest" description="Disordered" evidence="1">
    <location>
        <begin position="79"/>
        <end position="112"/>
    </location>
</feature>
<reference evidence="2 3" key="1">
    <citation type="submission" date="2021-08" db="EMBL/GenBank/DDBJ databases">
        <title>Draft genome sequence of Spirulina subsalsa with high tolerance to salinity and hype-accumulation of phycocyanin.</title>
        <authorList>
            <person name="Pei H."/>
            <person name="Jiang L."/>
        </authorList>
    </citation>
    <scope>NUCLEOTIDE SEQUENCE [LARGE SCALE GENOMIC DNA]</scope>
    <source>
        <strain evidence="2 3">FACHB-351</strain>
    </source>
</reference>
<evidence type="ECO:0000313" key="2">
    <source>
        <dbReference type="EMBL" id="MCW6037595.1"/>
    </source>
</evidence>
<dbReference type="RefSeq" id="WP_265265455.1">
    <property type="nucleotide sequence ID" value="NZ_JAIHOM010000079.1"/>
</dbReference>
<proteinExistence type="predicted"/>
<evidence type="ECO:0000256" key="1">
    <source>
        <dbReference type="SAM" id="MobiDB-lite"/>
    </source>
</evidence>
<comment type="caution">
    <text evidence="2">The sequence shown here is derived from an EMBL/GenBank/DDBJ whole genome shotgun (WGS) entry which is preliminary data.</text>
</comment>
<dbReference type="EMBL" id="JAIHOM010000079">
    <property type="protein sequence ID" value="MCW6037595.1"/>
    <property type="molecule type" value="Genomic_DNA"/>
</dbReference>
<gene>
    <name evidence="2" type="ORF">K4A83_15110</name>
</gene>
<feature type="compositionally biased region" description="Polar residues" evidence="1">
    <location>
        <begin position="89"/>
        <end position="112"/>
    </location>
</feature>
<keyword evidence="3" id="KW-1185">Reference proteome</keyword>
<organism evidence="2 3">
    <name type="scientific">Spirulina subsalsa FACHB-351</name>
    <dbReference type="NCBI Taxonomy" id="234711"/>
    <lineage>
        <taxon>Bacteria</taxon>
        <taxon>Bacillati</taxon>
        <taxon>Cyanobacteriota</taxon>
        <taxon>Cyanophyceae</taxon>
        <taxon>Spirulinales</taxon>
        <taxon>Spirulinaceae</taxon>
        <taxon>Spirulina</taxon>
    </lineage>
</organism>
<protein>
    <recommendedName>
        <fullName evidence="4">DUF4352 domain-containing protein</fullName>
    </recommendedName>
</protein>
<evidence type="ECO:0008006" key="4">
    <source>
        <dbReference type="Google" id="ProtNLM"/>
    </source>
</evidence>
<sequence length="233" mass="25095">MKVNSTIVLTLFLLLLMAGAGVASGFWGFTLGHKALKGVSQPDVSPSKKLTQNAAPVEGEQELRMLLDEQELIKHAEAVMTGKVEPQKPTETTTQSANGDASVATDSETGADTQLISLSESLPIRDEQRGVTMEITRASQEGDALLLTVNLKNEGRQMVRFLYSFLEVKDEQGRALSAITDGLPGELPANGQSFSGTVKIPTALLTDSKELSLLLTDYPDRTLELNLADIPIR</sequence>
<name>A0ABT3L7X6_9CYAN</name>
<accession>A0ABT3L7X6</accession>
<dbReference type="Proteomes" id="UP001526426">
    <property type="component" value="Unassembled WGS sequence"/>
</dbReference>
<evidence type="ECO:0000313" key="3">
    <source>
        <dbReference type="Proteomes" id="UP001526426"/>
    </source>
</evidence>